<organism evidence="2 3">
    <name type="scientific">Leuconostoc aquikimchii</name>
    <dbReference type="NCBI Taxonomy" id="3236804"/>
    <lineage>
        <taxon>Bacteria</taxon>
        <taxon>Bacillati</taxon>
        <taxon>Bacillota</taxon>
        <taxon>Bacilli</taxon>
        <taxon>Lactobacillales</taxon>
        <taxon>Lactobacillaceae</taxon>
        <taxon>Leuconostoc</taxon>
    </lineage>
</organism>
<dbReference type="RefSeq" id="WP_367974111.1">
    <property type="nucleotide sequence ID" value="NZ_JBFPEQ010000001.1"/>
</dbReference>
<accession>A0ABV3S2Q1</accession>
<dbReference type="InterPro" id="IPR002575">
    <property type="entry name" value="Aminoglycoside_PTrfase"/>
</dbReference>
<keyword evidence="3" id="KW-1185">Reference proteome</keyword>
<protein>
    <submittedName>
        <fullName evidence="2">Phosphotransferase family protein</fullName>
    </submittedName>
</protein>
<dbReference type="SUPFAM" id="SSF56112">
    <property type="entry name" value="Protein kinase-like (PK-like)"/>
    <property type="match status" value="1"/>
</dbReference>
<proteinExistence type="predicted"/>
<evidence type="ECO:0000259" key="1">
    <source>
        <dbReference type="Pfam" id="PF01636"/>
    </source>
</evidence>
<dbReference type="EMBL" id="JBFPER010000001">
    <property type="protein sequence ID" value="MEX0380719.1"/>
    <property type="molecule type" value="Genomic_DNA"/>
</dbReference>
<evidence type="ECO:0000313" key="3">
    <source>
        <dbReference type="Proteomes" id="UP001556617"/>
    </source>
</evidence>
<feature type="domain" description="Aminoglycoside phosphotransferase" evidence="1">
    <location>
        <begin position="23"/>
        <end position="205"/>
    </location>
</feature>
<name>A0ABV3S2Q1_9LACO</name>
<dbReference type="Gene3D" id="3.90.1200.10">
    <property type="match status" value="1"/>
</dbReference>
<dbReference type="Proteomes" id="UP001556617">
    <property type="component" value="Unassembled WGS sequence"/>
</dbReference>
<comment type="caution">
    <text evidence="2">The sequence shown here is derived from an EMBL/GenBank/DDBJ whole genome shotgun (WGS) entry which is preliminary data.</text>
</comment>
<dbReference type="InterPro" id="IPR011009">
    <property type="entry name" value="Kinase-like_dom_sf"/>
</dbReference>
<dbReference type="Pfam" id="PF01636">
    <property type="entry name" value="APH"/>
    <property type="match status" value="1"/>
</dbReference>
<sequence>MNNKLSLVLKIINIHPQKVVHFNDNFAEDTFGIQLSNFEWYFVKIFNSSKSYRRERIVTDSFEESGPVLYAGKLRENQYFMVRPLIAGNPLQKSEIDEKTSYELGYMLGKFHAISIPKNKIIEQSVDSIFYGWFENSQQFFSQAINDRIAQKFDTSFTKCKNDPLAIVHMDFRIGNVIKNINGLHLIDFGSVKFTDIFFDFAKIRNELRPLSLSNWTAFNRGYNQVIDIDLINSEVQEKIDLFQFIHGIGGLSFSSGNVEKNSQFIKQNKKTVLAFLDER</sequence>
<evidence type="ECO:0000313" key="2">
    <source>
        <dbReference type="EMBL" id="MEX0380719.1"/>
    </source>
</evidence>
<gene>
    <name evidence="2" type="ORF">AB3K24_05075</name>
</gene>
<reference evidence="2 3" key="1">
    <citation type="submission" date="2024-07" db="EMBL/GenBank/DDBJ databases">
        <authorList>
            <person name="Yun M."/>
        </authorList>
    </citation>
    <scope>NUCLEOTIDE SEQUENCE [LARGE SCALE GENOMIC DNA]</scope>
    <source>
        <strain evidence="2 3">MS01</strain>
    </source>
</reference>